<evidence type="ECO:0000313" key="1">
    <source>
        <dbReference type="EMBL" id="CAI8038153.1"/>
    </source>
</evidence>
<name>A0AA35WY35_GEOBA</name>
<protein>
    <submittedName>
        <fullName evidence="1">Uncharacterized protein</fullName>
    </submittedName>
</protein>
<dbReference type="EMBL" id="CASHTH010002979">
    <property type="protein sequence ID" value="CAI8038153.1"/>
    <property type="molecule type" value="Genomic_DNA"/>
</dbReference>
<keyword evidence="2" id="KW-1185">Reference proteome</keyword>
<sequence length="224" mass="25319">MVWSEFAPVLYAGHVRLLIVHGRSGRTPEKDINACATWMTYADYAPIIPLAPEFGGLRTRCRGRRRSVVMAPSTSFCFCILALFTLFNRGRCDCCEDFYHFSWTFGPTINISLEGSAYLRIMANYIDTYICDIFGVYWEILRADGEFEVYTVANQDEYDYGRYETLDDRGLSFAGYCNFGCSPRLTITPSDMRYNGAQITGVVNLPVCYNATNTTNTTVLSIQG</sequence>
<proteinExistence type="predicted"/>
<gene>
    <name evidence="1" type="ORF">GBAR_LOCUS21281</name>
</gene>
<reference evidence="1" key="1">
    <citation type="submission" date="2023-03" db="EMBL/GenBank/DDBJ databases">
        <authorList>
            <person name="Steffen K."/>
            <person name="Cardenas P."/>
        </authorList>
    </citation>
    <scope>NUCLEOTIDE SEQUENCE</scope>
</reference>
<evidence type="ECO:0000313" key="2">
    <source>
        <dbReference type="Proteomes" id="UP001174909"/>
    </source>
</evidence>
<organism evidence="1 2">
    <name type="scientific">Geodia barretti</name>
    <name type="common">Barrett's horny sponge</name>
    <dbReference type="NCBI Taxonomy" id="519541"/>
    <lineage>
        <taxon>Eukaryota</taxon>
        <taxon>Metazoa</taxon>
        <taxon>Porifera</taxon>
        <taxon>Demospongiae</taxon>
        <taxon>Heteroscleromorpha</taxon>
        <taxon>Tetractinellida</taxon>
        <taxon>Astrophorina</taxon>
        <taxon>Geodiidae</taxon>
        <taxon>Geodia</taxon>
    </lineage>
</organism>
<dbReference type="Proteomes" id="UP001174909">
    <property type="component" value="Unassembled WGS sequence"/>
</dbReference>
<comment type="caution">
    <text evidence="1">The sequence shown here is derived from an EMBL/GenBank/DDBJ whole genome shotgun (WGS) entry which is preliminary data.</text>
</comment>
<dbReference type="AlphaFoldDB" id="A0AA35WY35"/>
<accession>A0AA35WY35</accession>